<evidence type="ECO:0000256" key="3">
    <source>
        <dbReference type="SAM" id="MobiDB-lite"/>
    </source>
</evidence>
<dbReference type="InterPro" id="IPR000315">
    <property type="entry name" value="Znf_B-box"/>
</dbReference>
<keyword evidence="1" id="KW-0479">Metal-binding</keyword>
<proteinExistence type="predicted"/>
<dbReference type="Pfam" id="PF00643">
    <property type="entry name" value="zf-B_box"/>
    <property type="match status" value="1"/>
</dbReference>
<dbReference type="EMBL" id="CAIIXF020000012">
    <property type="protein sequence ID" value="CAH1800587.1"/>
    <property type="molecule type" value="Genomic_DNA"/>
</dbReference>
<dbReference type="Gene3D" id="4.10.830.40">
    <property type="match status" value="1"/>
</dbReference>
<dbReference type="SUPFAM" id="SSF57845">
    <property type="entry name" value="B-box zinc-binding domain"/>
    <property type="match status" value="1"/>
</dbReference>
<feature type="domain" description="B box-type" evidence="4">
    <location>
        <begin position="98"/>
        <end position="139"/>
    </location>
</feature>
<gene>
    <name evidence="5" type="ORF">OFUS_LOCUS24452</name>
</gene>
<evidence type="ECO:0000259" key="4">
    <source>
        <dbReference type="PROSITE" id="PS50119"/>
    </source>
</evidence>
<organism evidence="5 6">
    <name type="scientific">Owenia fusiformis</name>
    <name type="common">Polychaete worm</name>
    <dbReference type="NCBI Taxonomy" id="6347"/>
    <lineage>
        <taxon>Eukaryota</taxon>
        <taxon>Metazoa</taxon>
        <taxon>Spiralia</taxon>
        <taxon>Lophotrochozoa</taxon>
        <taxon>Annelida</taxon>
        <taxon>Polychaeta</taxon>
        <taxon>Sedentaria</taxon>
        <taxon>Canalipalpata</taxon>
        <taxon>Sabellida</taxon>
        <taxon>Oweniida</taxon>
        <taxon>Oweniidae</taxon>
        <taxon>Owenia</taxon>
    </lineage>
</organism>
<feature type="domain" description="B box-type" evidence="4">
    <location>
        <begin position="19"/>
        <end position="67"/>
    </location>
</feature>
<name>A0A8S4Q2G4_OWEFU</name>
<sequence length="381" mass="43035">MGQAPSEILDVFKCSSQGEESRKCENCNSDPKPAIKQCANCEMRFCRRCRRAHDLLKENRSHSWLDLSHSECTNPDELSVVNPAFIPEPDDTILMAQDEMRSCATHRDKLLEYYCVDDATPICEACCNTDHSSHGRVTMKEKSDDVKNLTIELNILGENRIEKCDVIIEKFKQSIEKFNKEKESIENEMCQIEKICKSNDRVKVIELIPEILEKEKEWSDNSDINDGFGLPEGVVINESQTENDLNDIDNTSLASSAYDESIYANVPQKVSQVSKVPALPPKKTDTAPSRPPKRSKQEVRDSQVTSAVMETALEKRKPAKPDMQISGISEANEDDQNQEREDTATLSGPLRPLNAADQNQESYDYITVDLEADFKEPKPLN</sequence>
<dbReference type="CDD" id="cd19757">
    <property type="entry name" value="Bbox1"/>
    <property type="match status" value="1"/>
</dbReference>
<evidence type="ECO:0000256" key="1">
    <source>
        <dbReference type="PROSITE-ProRule" id="PRU00024"/>
    </source>
</evidence>
<dbReference type="PANTHER" id="PTHR25462">
    <property type="entry name" value="BONUS, ISOFORM C-RELATED"/>
    <property type="match status" value="1"/>
</dbReference>
<keyword evidence="1" id="KW-0862">Zinc</keyword>
<evidence type="ECO:0000313" key="6">
    <source>
        <dbReference type="Proteomes" id="UP000749559"/>
    </source>
</evidence>
<dbReference type="AlphaFoldDB" id="A0A8S4Q2G4"/>
<dbReference type="Proteomes" id="UP000749559">
    <property type="component" value="Unassembled WGS sequence"/>
</dbReference>
<comment type="caution">
    <text evidence="5">The sequence shown here is derived from an EMBL/GenBank/DDBJ whole genome shotgun (WGS) entry which is preliminary data.</text>
</comment>
<dbReference type="PANTHER" id="PTHR25462:SF296">
    <property type="entry name" value="MEIOTIC P26, ISOFORM F"/>
    <property type="match status" value="1"/>
</dbReference>
<protein>
    <recommendedName>
        <fullName evidence="4">B box-type domain-containing protein</fullName>
    </recommendedName>
</protein>
<evidence type="ECO:0000313" key="5">
    <source>
        <dbReference type="EMBL" id="CAH1800587.1"/>
    </source>
</evidence>
<dbReference type="SMART" id="SM00336">
    <property type="entry name" value="BBOX"/>
    <property type="match status" value="2"/>
</dbReference>
<reference evidence="5" key="1">
    <citation type="submission" date="2022-03" db="EMBL/GenBank/DDBJ databases">
        <authorList>
            <person name="Martin C."/>
        </authorList>
    </citation>
    <scope>NUCLEOTIDE SEQUENCE</scope>
</reference>
<keyword evidence="2" id="KW-0175">Coiled coil</keyword>
<dbReference type="InterPro" id="IPR047153">
    <property type="entry name" value="TRIM45/56/19-like"/>
</dbReference>
<feature type="coiled-coil region" evidence="2">
    <location>
        <begin position="139"/>
        <end position="188"/>
    </location>
</feature>
<accession>A0A8S4Q2G4</accession>
<evidence type="ECO:0000256" key="2">
    <source>
        <dbReference type="SAM" id="Coils"/>
    </source>
</evidence>
<feature type="region of interest" description="Disordered" evidence="3">
    <location>
        <begin position="270"/>
        <end position="364"/>
    </location>
</feature>
<keyword evidence="1" id="KW-0863">Zinc-finger</keyword>
<keyword evidence="6" id="KW-1185">Reference proteome</keyword>
<dbReference type="GO" id="GO:0008270">
    <property type="term" value="F:zinc ion binding"/>
    <property type="evidence" value="ECO:0007669"/>
    <property type="project" value="UniProtKB-KW"/>
</dbReference>
<dbReference type="Gene3D" id="3.30.160.60">
    <property type="entry name" value="Classic Zinc Finger"/>
    <property type="match status" value="1"/>
</dbReference>
<dbReference type="OrthoDB" id="10066958at2759"/>
<dbReference type="PROSITE" id="PS50119">
    <property type="entry name" value="ZF_BBOX"/>
    <property type="match status" value="2"/>
</dbReference>